<organism evidence="2 3">
    <name type="scientific">Erysiphe pulchra</name>
    <dbReference type="NCBI Taxonomy" id="225359"/>
    <lineage>
        <taxon>Eukaryota</taxon>
        <taxon>Fungi</taxon>
        <taxon>Dikarya</taxon>
        <taxon>Ascomycota</taxon>
        <taxon>Pezizomycotina</taxon>
        <taxon>Leotiomycetes</taxon>
        <taxon>Erysiphales</taxon>
        <taxon>Erysiphaceae</taxon>
        <taxon>Erysiphe</taxon>
    </lineage>
</organism>
<sequence length="152" mass="17351">MGMSFNVELHLSYICHLIGRTIQLILALTVCGLYGVNISNHERWQSRWLFAEVVAGLSAITALLYAIPIISRIPFVFVWDTILFLLWIAVFGVFGQMYINTDPQGDSSIQRMKNAVWIDLANAICWLISAIGMAIFWHWRKRKSTYTGRAIV</sequence>
<accession>A0A2S4PKC7</accession>
<dbReference type="Proteomes" id="UP000237438">
    <property type="component" value="Unassembled WGS sequence"/>
</dbReference>
<feature type="transmembrane region" description="Helical" evidence="1">
    <location>
        <begin position="120"/>
        <end position="139"/>
    </location>
</feature>
<keyword evidence="3" id="KW-1185">Reference proteome</keyword>
<comment type="caution">
    <text evidence="2">The sequence shown here is derived from an EMBL/GenBank/DDBJ whole genome shotgun (WGS) entry which is preliminary data.</text>
</comment>
<feature type="transmembrane region" description="Helical" evidence="1">
    <location>
        <begin position="17"/>
        <end position="36"/>
    </location>
</feature>
<evidence type="ECO:0000313" key="2">
    <source>
        <dbReference type="EMBL" id="POS82499.1"/>
    </source>
</evidence>
<evidence type="ECO:0008006" key="4">
    <source>
        <dbReference type="Google" id="ProtNLM"/>
    </source>
</evidence>
<dbReference type="PANTHER" id="PTHR42083">
    <property type="entry name" value="MARVEL DOMAIN-CONTAINING PROTEIN"/>
    <property type="match status" value="1"/>
</dbReference>
<dbReference type="PANTHER" id="PTHR42083:SF1">
    <property type="entry name" value="MARVEL DOMAIN-CONTAINING PROTEIN"/>
    <property type="match status" value="1"/>
</dbReference>
<keyword evidence="1" id="KW-0472">Membrane</keyword>
<evidence type="ECO:0000313" key="3">
    <source>
        <dbReference type="Proteomes" id="UP000237438"/>
    </source>
</evidence>
<feature type="transmembrane region" description="Helical" evidence="1">
    <location>
        <begin position="48"/>
        <end position="70"/>
    </location>
</feature>
<feature type="transmembrane region" description="Helical" evidence="1">
    <location>
        <begin position="76"/>
        <end position="99"/>
    </location>
</feature>
<evidence type="ECO:0000256" key="1">
    <source>
        <dbReference type="SAM" id="Phobius"/>
    </source>
</evidence>
<keyword evidence="1" id="KW-1133">Transmembrane helix</keyword>
<dbReference type="OrthoDB" id="5363290at2759"/>
<gene>
    <name evidence="2" type="ORF">EPUL_006345</name>
</gene>
<reference evidence="2 3" key="1">
    <citation type="submission" date="2017-10" db="EMBL/GenBank/DDBJ databases">
        <title>Development of genomic resources for the powdery mildew, Erysiphe pulchra.</title>
        <authorList>
            <person name="Wadl P.A."/>
            <person name="Mack B.M."/>
            <person name="Moore G."/>
            <person name="Beltz S.B."/>
        </authorList>
    </citation>
    <scope>NUCLEOTIDE SEQUENCE [LARGE SCALE GENOMIC DNA]</scope>
    <source>
        <strain evidence="2">Cflorida</strain>
    </source>
</reference>
<protein>
    <recommendedName>
        <fullName evidence="4">MARVEL domain-containing protein</fullName>
    </recommendedName>
</protein>
<keyword evidence="1" id="KW-0812">Transmembrane</keyword>
<dbReference type="AlphaFoldDB" id="A0A2S4PKC7"/>
<name>A0A2S4PKC7_9PEZI</name>
<dbReference type="EMBL" id="PEDP01002712">
    <property type="protein sequence ID" value="POS82499.1"/>
    <property type="molecule type" value="Genomic_DNA"/>
</dbReference>
<proteinExistence type="predicted"/>